<organism evidence="1 2">
    <name type="scientific">Serratia odorifera DSM 4582</name>
    <dbReference type="NCBI Taxonomy" id="667129"/>
    <lineage>
        <taxon>Bacteria</taxon>
        <taxon>Pseudomonadati</taxon>
        <taxon>Pseudomonadota</taxon>
        <taxon>Gammaproteobacteria</taxon>
        <taxon>Enterobacterales</taxon>
        <taxon>Yersiniaceae</taxon>
        <taxon>Serratia</taxon>
    </lineage>
</organism>
<dbReference type="EMBL" id="ADBY01000058">
    <property type="protein sequence ID" value="EFE93544.1"/>
    <property type="molecule type" value="Genomic_DNA"/>
</dbReference>
<comment type="caution">
    <text evidence="1">The sequence shown here is derived from an EMBL/GenBank/DDBJ whole genome shotgun (WGS) entry which is preliminary data.</text>
</comment>
<accession>D4E8C8</accession>
<dbReference type="STRING" id="667129.HMPREF0758_4428"/>
<dbReference type="AlphaFoldDB" id="D4E8C8"/>
<gene>
    <name evidence="1" type="ORF">HMPREF0758_4428</name>
</gene>
<dbReference type="Proteomes" id="UP000005723">
    <property type="component" value="Unassembled WGS sequence"/>
</dbReference>
<evidence type="ECO:0000313" key="2">
    <source>
        <dbReference type="Proteomes" id="UP000005723"/>
    </source>
</evidence>
<reference evidence="1 2" key="1">
    <citation type="submission" date="2010-01" db="EMBL/GenBank/DDBJ databases">
        <authorList>
            <person name="Muzny D."/>
            <person name="Qin X."/>
            <person name="Deng J."/>
            <person name="Jiang H."/>
            <person name="Liu Y."/>
            <person name="Qu J."/>
            <person name="Song X.-Z."/>
            <person name="Zhang L."/>
            <person name="Thornton R."/>
            <person name="Coyle M."/>
            <person name="Francisco L."/>
            <person name="Jackson L."/>
            <person name="Javaid M."/>
            <person name="Korchina V."/>
            <person name="Kovar C."/>
            <person name="Mata R."/>
            <person name="Mathew T."/>
            <person name="Ngo R."/>
            <person name="Nguyen L."/>
            <person name="Nguyen N."/>
            <person name="Okwuonu G."/>
            <person name="Ongeri F."/>
            <person name="Pham C."/>
            <person name="Simmons D."/>
            <person name="Wilczek-Boney K."/>
            <person name="Hale W."/>
            <person name="Jakkamsetti A."/>
            <person name="Pham P."/>
            <person name="Ruth R."/>
            <person name="San Lucas F."/>
            <person name="Warren J."/>
            <person name="Zhang J."/>
            <person name="Zhao Z."/>
            <person name="Zhou C."/>
            <person name="Zhu D."/>
            <person name="Lee S."/>
            <person name="Bess C."/>
            <person name="Blankenburg K."/>
            <person name="Forbes L."/>
            <person name="Fu Q."/>
            <person name="Gubbala S."/>
            <person name="Hirani K."/>
            <person name="Jayaseelan J.C."/>
            <person name="Lara F."/>
            <person name="Munidasa M."/>
            <person name="Palculict T."/>
            <person name="Patil S."/>
            <person name="Pu L.-L."/>
            <person name="Saada N."/>
            <person name="Tang L."/>
            <person name="Weissenberger G."/>
            <person name="Zhu Y."/>
            <person name="Hemphill L."/>
            <person name="Shang Y."/>
            <person name="Youmans B."/>
            <person name="Ayvaz T."/>
            <person name="Ross M."/>
            <person name="Santibanez J."/>
            <person name="Aqrawi P."/>
            <person name="Gross S."/>
            <person name="Joshi V."/>
            <person name="Fowler G."/>
            <person name="Nazareth L."/>
            <person name="Reid J."/>
            <person name="Worley K."/>
            <person name="Petrosino J."/>
            <person name="Highlander S."/>
            <person name="Gibbs R."/>
        </authorList>
    </citation>
    <scope>NUCLEOTIDE SEQUENCE [LARGE SCALE GENOMIC DNA]</scope>
    <source>
        <strain evidence="1 2">DSM 4582</strain>
    </source>
</reference>
<dbReference type="HOGENOM" id="CLU_197604_0_0_6"/>
<protein>
    <submittedName>
        <fullName evidence="1">Uncharacterized protein</fullName>
    </submittedName>
</protein>
<name>D4E8C8_SEROD</name>
<sequence length="78" mass="8770">MYRQNALIWRLPMSHENGLSEACKQADQLNALLVAMTLASDELDTTDLQTLVTLAFDLAGGPACWLLEEQHRREKKNA</sequence>
<proteinExistence type="predicted"/>
<keyword evidence="2" id="KW-1185">Reference proteome</keyword>
<evidence type="ECO:0000313" key="1">
    <source>
        <dbReference type="EMBL" id="EFE93544.1"/>
    </source>
</evidence>